<reference evidence="1 2" key="1">
    <citation type="submission" date="2024-03" db="EMBL/GenBank/DDBJ databases">
        <title>Mouse gut bacterial collection (mGBC) of GemPharmatech.</title>
        <authorList>
            <person name="He Y."/>
            <person name="Dong L."/>
            <person name="Wu D."/>
            <person name="Gao X."/>
            <person name="Lin Z."/>
        </authorList>
    </citation>
    <scope>NUCLEOTIDE SEQUENCE [LARGE SCALE GENOMIC DNA]</scope>
    <source>
        <strain evidence="1 2">54-13</strain>
    </source>
</reference>
<gene>
    <name evidence="1" type="ORF">AAK873_11255</name>
</gene>
<organism evidence="1 2">
    <name type="scientific">Heminiphilus faecis</name>
    <dbReference type="NCBI Taxonomy" id="2601703"/>
    <lineage>
        <taxon>Bacteria</taxon>
        <taxon>Pseudomonadati</taxon>
        <taxon>Bacteroidota</taxon>
        <taxon>Bacteroidia</taxon>
        <taxon>Bacteroidales</taxon>
        <taxon>Muribaculaceae</taxon>
        <taxon>Heminiphilus</taxon>
    </lineage>
</organism>
<protein>
    <submittedName>
        <fullName evidence="1">Uncharacterized protein</fullName>
    </submittedName>
</protein>
<accession>A0ABV4CZT4</accession>
<keyword evidence="2" id="KW-1185">Reference proteome</keyword>
<dbReference type="EMBL" id="JBCLPP010000035">
    <property type="protein sequence ID" value="MEY8246186.1"/>
    <property type="molecule type" value="Genomic_DNA"/>
</dbReference>
<comment type="caution">
    <text evidence="1">The sequence shown here is derived from an EMBL/GenBank/DDBJ whole genome shotgun (WGS) entry which is preliminary data.</text>
</comment>
<proteinExistence type="predicted"/>
<evidence type="ECO:0000313" key="2">
    <source>
        <dbReference type="Proteomes" id="UP001565200"/>
    </source>
</evidence>
<sequence length="61" mass="7058">MTTETFVRQILSARAAVKAARRYEFFVCFYILHISNAPQSDDAGYNNTEAWTATPRLNWRS</sequence>
<dbReference type="RefSeq" id="WP_205523902.1">
    <property type="nucleotide sequence ID" value="NZ_JBCLPP010000035.1"/>
</dbReference>
<dbReference type="Proteomes" id="UP001565200">
    <property type="component" value="Unassembled WGS sequence"/>
</dbReference>
<name>A0ABV4CZT4_9BACT</name>
<evidence type="ECO:0000313" key="1">
    <source>
        <dbReference type="EMBL" id="MEY8246186.1"/>
    </source>
</evidence>